<dbReference type="InterPro" id="IPR013783">
    <property type="entry name" value="Ig-like_fold"/>
</dbReference>
<dbReference type="PANTHER" id="PTHR47566">
    <property type="match status" value="1"/>
</dbReference>
<evidence type="ECO:0000313" key="7">
    <source>
        <dbReference type="Proteomes" id="UP001230220"/>
    </source>
</evidence>
<feature type="region of interest" description="Disordered" evidence="4">
    <location>
        <begin position="789"/>
        <end position="823"/>
    </location>
</feature>
<evidence type="ECO:0000256" key="1">
    <source>
        <dbReference type="ARBA" id="ARBA00022614"/>
    </source>
</evidence>
<keyword evidence="1" id="KW-0433">Leucine-rich repeat</keyword>
<keyword evidence="2" id="KW-0677">Repeat</keyword>
<dbReference type="InterPro" id="IPR032675">
    <property type="entry name" value="LRR_dom_sf"/>
</dbReference>
<dbReference type="Gene3D" id="3.80.10.10">
    <property type="entry name" value="Ribonuclease Inhibitor"/>
    <property type="match status" value="1"/>
</dbReference>
<feature type="coiled-coil region" evidence="3">
    <location>
        <begin position="616"/>
        <end position="643"/>
    </location>
</feature>
<gene>
    <name evidence="6" type="ORF">J2S15_001682</name>
</gene>
<feature type="domain" description="Pesticidal crystal protein Cry1Aa" evidence="5">
    <location>
        <begin position="640"/>
        <end position="699"/>
    </location>
</feature>
<evidence type="ECO:0000313" key="6">
    <source>
        <dbReference type="EMBL" id="MDQ0360937.1"/>
    </source>
</evidence>
<keyword evidence="3" id="KW-0175">Coiled coil</keyword>
<proteinExistence type="predicted"/>
<feature type="compositionally biased region" description="Low complexity" evidence="4">
    <location>
        <begin position="792"/>
        <end position="823"/>
    </location>
</feature>
<evidence type="ECO:0000256" key="3">
    <source>
        <dbReference type="SAM" id="Coils"/>
    </source>
</evidence>
<dbReference type="Gene3D" id="2.60.40.10">
    <property type="entry name" value="Immunoglobulins"/>
    <property type="match status" value="1"/>
</dbReference>
<dbReference type="InterPro" id="IPR054544">
    <property type="entry name" value="Pest_crys_Cry1Aa_dom-IV"/>
</dbReference>
<keyword evidence="7" id="KW-1185">Reference proteome</keyword>
<reference evidence="6 7" key="1">
    <citation type="submission" date="2023-07" db="EMBL/GenBank/DDBJ databases">
        <title>Genomic Encyclopedia of Type Strains, Phase IV (KMG-IV): sequencing the most valuable type-strain genomes for metagenomic binning, comparative biology and taxonomic classification.</title>
        <authorList>
            <person name="Goeker M."/>
        </authorList>
    </citation>
    <scope>NUCLEOTIDE SEQUENCE [LARGE SCALE GENOMIC DNA]</scope>
    <source>
        <strain evidence="6 7">DSM 16784</strain>
    </source>
</reference>
<name>A0ABU0E221_9FIRM</name>
<dbReference type="EMBL" id="JAUSUR010000002">
    <property type="protein sequence ID" value="MDQ0360937.1"/>
    <property type="molecule type" value="Genomic_DNA"/>
</dbReference>
<evidence type="ECO:0000256" key="2">
    <source>
        <dbReference type="ARBA" id="ARBA00022737"/>
    </source>
</evidence>
<dbReference type="RefSeq" id="WP_307407218.1">
    <property type="nucleotide sequence ID" value="NZ_JAUSUR010000002.1"/>
</dbReference>
<dbReference type="InterPro" id="IPR052574">
    <property type="entry name" value="CDIRP"/>
</dbReference>
<sequence length="852" mass="92138">MKSKYNKRILLGLLAVVMLFSLGRNVISADDALEGMQDTEEVETIEEIEETEQQEEIVEVEDTLSTEEETTRDDKVELQRASIVATSSTELVAGVTTLGEAFPDANFRTYVAENILLMTSGSYDETTLLTTANITTINTTTNVSPIEREIESLEGIKYFTNVATINCRNNKLTELDVSGLQKLQTLTASTNNLTSLNIANTPMLRGMNVAINELTEVDIPSTTSANFTTINVGVNKLQSLDVSAQLSLQSIDVSFNYITELDVSNTDALTTVILTSNPITSIDISSTSQASITRFQYELTSIPTMDLSGFSSLVNLGVTKSTNADLSDVINFRVSGSKAYNQREYTQINVTAGSLSIEPTYGYYVAAADTTGTYKFVVNIDELDRRAIAEEYELTEGALVDLEGNIIRGADTSNIKSDGSIVLETGGTILSGGGIYTFSGKVTVKDGIISTEDDYTFAKNTGTYDPVTGTSTATVGDIETVVSVNGGAASIDTNIDEATLPAGTIVTDDNGNVTYMPEGGSVDAKGNVTSDERVLTVPSDKVIDITTDSDGKAILPEGTIVSESGTDVTYPGKIEYNPDDNSVKYLPVDDLFKDDGTITDELTQKDIDEAQLVVDSMTESTLKDELQEKIDEAQRQLDEREAEKAVEDLFKPDSNGEIKDDLTQNDIDNAQDLVNKLPNGDKKDELQDKINEAQKQLDEKLYVIIEHFAVFKGTGTVYTKIDAPVEKFSKVYVDGKELDVNNYEVTSGSTVITLKEAYLKTLANGDYKVEVEFVSGAKVNTTLTVDVKSNASKTPTPGTSTTSKPSVDTTTSSSTNSSNVNTGDDTDTLLLIGMLVVSLARFAVVYKRKETE</sequence>
<comment type="caution">
    <text evidence="6">The sequence shown here is derived from an EMBL/GenBank/DDBJ whole genome shotgun (WGS) entry which is preliminary data.</text>
</comment>
<evidence type="ECO:0000256" key="4">
    <source>
        <dbReference type="SAM" id="MobiDB-lite"/>
    </source>
</evidence>
<feature type="domain" description="Pesticidal crystal protein Cry1Aa" evidence="5">
    <location>
        <begin position="588"/>
        <end position="639"/>
    </location>
</feature>
<organism evidence="6 7">
    <name type="scientific">Breznakia pachnodae</name>
    <dbReference type="NCBI Taxonomy" id="265178"/>
    <lineage>
        <taxon>Bacteria</taxon>
        <taxon>Bacillati</taxon>
        <taxon>Bacillota</taxon>
        <taxon>Erysipelotrichia</taxon>
        <taxon>Erysipelotrichales</taxon>
        <taxon>Erysipelotrichaceae</taxon>
        <taxon>Breznakia</taxon>
    </lineage>
</organism>
<evidence type="ECO:0000259" key="5">
    <source>
        <dbReference type="Pfam" id="PF18449"/>
    </source>
</evidence>
<accession>A0ABU0E221</accession>
<dbReference type="SUPFAM" id="SSF52058">
    <property type="entry name" value="L domain-like"/>
    <property type="match status" value="1"/>
</dbReference>
<dbReference type="Proteomes" id="UP001230220">
    <property type="component" value="Unassembled WGS sequence"/>
</dbReference>
<dbReference type="PANTHER" id="PTHR47566:SF1">
    <property type="entry name" value="PROTEIN NUD1"/>
    <property type="match status" value="1"/>
</dbReference>
<dbReference type="Pfam" id="PF18449">
    <property type="entry name" value="Endotoxin_C2"/>
    <property type="match status" value="2"/>
</dbReference>
<protein>
    <recommendedName>
        <fullName evidence="5">Pesticidal crystal protein Cry1Aa domain-containing protein</fullName>
    </recommendedName>
</protein>